<feature type="region of interest" description="Disordered" evidence="1">
    <location>
        <begin position="3175"/>
        <end position="3212"/>
    </location>
</feature>
<feature type="region of interest" description="Disordered" evidence="1">
    <location>
        <begin position="3003"/>
        <end position="3024"/>
    </location>
</feature>
<dbReference type="OrthoDB" id="360653at2759"/>
<feature type="chain" id="PRO_5001698956" evidence="2">
    <location>
        <begin position="24"/>
        <end position="3212"/>
    </location>
</feature>
<dbReference type="InterPro" id="IPR011989">
    <property type="entry name" value="ARM-like"/>
</dbReference>
<comment type="caution">
    <text evidence="6">The sequence shown here is derived from an EMBL/GenBank/DDBJ whole genome shotgun (WGS) entry which is preliminary data.</text>
</comment>
<evidence type="ECO:0000259" key="4">
    <source>
        <dbReference type="Pfam" id="PF20416"/>
    </source>
</evidence>
<feature type="domain" description="U3 small nucleolar RNA-associated protein 20 C-terminal" evidence="5">
    <location>
        <begin position="2911"/>
        <end position="3186"/>
    </location>
</feature>
<feature type="compositionally biased region" description="Acidic residues" evidence="1">
    <location>
        <begin position="3006"/>
        <end position="3022"/>
    </location>
</feature>
<proteinExistence type="predicted"/>
<dbReference type="SUPFAM" id="SSF48371">
    <property type="entry name" value="ARM repeat"/>
    <property type="match status" value="3"/>
</dbReference>
<dbReference type="InterPro" id="IPR016024">
    <property type="entry name" value="ARM-type_fold"/>
</dbReference>
<dbReference type="HOGENOM" id="CLU_000327_1_0_1"/>
<keyword evidence="7" id="KW-1185">Reference proteome</keyword>
<dbReference type="Proteomes" id="UP000027456">
    <property type="component" value="Unassembled WGS sequence"/>
</dbReference>
<evidence type="ECO:0000259" key="5">
    <source>
        <dbReference type="Pfam" id="PF23099"/>
    </source>
</evidence>
<dbReference type="GO" id="GO:0032040">
    <property type="term" value="C:small-subunit processome"/>
    <property type="evidence" value="ECO:0007669"/>
    <property type="project" value="TreeGrafter"/>
</dbReference>
<feature type="region of interest" description="Disordered" evidence="1">
    <location>
        <begin position="1338"/>
        <end position="1364"/>
    </location>
</feature>
<dbReference type="GO" id="GO:0030686">
    <property type="term" value="C:90S preribosome"/>
    <property type="evidence" value="ECO:0007669"/>
    <property type="project" value="TreeGrafter"/>
</dbReference>
<dbReference type="InterPro" id="IPR046523">
    <property type="entry name" value="UTP20_dom"/>
</dbReference>
<feature type="compositionally biased region" description="Acidic residues" evidence="1">
    <location>
        <begin position="1347"/>
        <end position="1358"/>
    </location>
</feature>
<protein>
    <submittedName>
        <fullName evidence="6">U3 snoRNP protein Utp20</fullName>
    </submittedName>
</protein>
<dbReference type="PANTHER" id="PTHR17695">
    <property type="entry name" value="SMALL SUBUNIT PROCESSOME COMPONENT 20 HOMOLOG"/>
    <property type="match status" value="1"/>
</dbReference>
<accession>A0A074SSF1</accession>
<feature type="domain" description="U3 small nucleolar RNA-associated protein 20 N-terminal" evidence="3">
    <location>
        <begin position="1449"/>
        <end position="2036"/>
    </location>
</feature>
<evidence type="ECO:0000256" key="1">
    <source>
        <dbReference type="SAM" id="MobiDB-lite"/>
    </source>
</evidence>
<name>A0A074SSF1_9AGAM</name>
<dbReference type="Gene3D" id="1.25.10.10">
    <property type="entry name" value="Leucine-rich Repeat Variant"/>
    <property type="match status" value="2"/>
</dbReference>
<gene>
    <name evidence="6" type="ORF">V565_038330</name>
</gene>
<evidence type="ECO:0000256" key="2">
    <source>
        <dbReference type="SAM" id="SignalP"/>
    </source>
</evidence>
<dbReference type="PANTHER" id="PTHR17695:SF11">
    <property type="entry name" value="SMALL SUBUNIT PROCESSOME COMPONENT 20 HOMOLOG"/>
    <property type="match status" value="1"/>
</dbReference>
<feature type="compositionally biased region" description="Pro residues" evidence="1">
    <location>
        <begin position="144"/>
        <end position="158"/>
    </location>
</feature>
<organism evidence="6 7">
    <name type="scientific">Rhizoctonia solani 123E</name>
    <dbReference type="NCBI Taxonomy" id="1423351"/>
    <lineage>
        <taxon>Eukaryota</taxon>
        <taxon>Fungi</taxon>
        <taxon>Dikarya</taxon>
        <taxon>Basidiomycota</taxon>
        <taxon>Agaricomycotina</taxon>
        <taxon>Agaricomycetes</taxon>
        <taxon>Cantharellales</taxon>
        <taxon>Ceratobasidiaceae</taxon>
        <taxon>Rhizoctonia</taxon>
    </lineage>
</organism>
<feature type="signal peptide" evidence="2">
    <location>
        <begin position="1"/>
        <end position="23"/>
    </location>
</feature>
<dbReference type="InterPro" id="IPR057525">
    <property type="entry name" value="UTP20_C"/>
</dbReference>
<dbReference type="Pfam" id="PF07539">
    <property type="entry name" value="UTP20_N"/>
    <property type="match status" value="1"/>
</dbReference>
<dbReference type="InterPro" id="IPR011430">
    <property type="entry name" value="UTP20_N"/>
</dbReference>
<keyword evidence="2" id="KW-0732">Signal</keyword>
<dbReference type="Pfam" id="PF20416">
    <property type="entry name" value="UTP20"/>
    <property type="match status" value="1"/>
</dbReference>
<dbReference type="InterPro" id="IPR052575">
    <property type="entry name" value="SSU_processome_comp_20"/>
</dbReference>
<dbReference type="STRING" id="1423351.A0A074SSF1"/>
<feature type="region of interest" description="Disordered" evidence="1">
    <location>
        <begin position="141"/>
        <end position="187"/>
    </location>
</feature>
<dbReference type="EMBL" id="AZST01000082">
    <property type="protein sequence ID" value="KEP52897.1"/>
    <property type="molecule type" value="Genomic_DNA"/>
</dbReference>
<evidence type="ECO:0000313" key="7">
    <source>
        <dbReference type="Proteomes" id="UP000027456"/>
    </source>
</evidence>
<evidence type="ECO:0000313" key="6">
    <source>
        <dbReference type="EMBL" id="KEP52897.1"/>
    </source>
</evidence>
<reference evidence="6 7" key="1">
    <citation type="submission" date="2013-12" db="EMBL/GenBank/DDBJ databases">
        <authorList>
            <person name="Cubeta M."/>
            <person name="Pakala S."/>
            <person name="Fedorova N."/>
            <person name="Thomas E."/>
            <person name="Dean R."/>
            <person name="Jabaji S."/>
            <person name="Neate S."/>
            <person name="Toda T."/>
            <person name="Tavantzis S."/>
            <person name="Vilgalys R."/>
            <person name="Bharathan N."/>
            <person name="Pakala S."/>
            <person name="Losada L.S."/>
            <person name="Zafar N."/>
            <person name="Nierman W."/>
        </authorList>
    </citation>
    <scope>NUCLEOTIDE SEQUENCE [LARGE SCALE GENOMIC DNA]</scope>
    <source>
        <strain evidence="6 7">123E</strain>
    </source>
</reference>
<feature type="domain" description="U3 small nucleolar RNA-associated protein 20" evidence="4">
    <location>
        <begin position="2249"/>
        <end position="2472"/>
    </location>
</feature>
<evidence type="ECO:0000259" key="3">
    <source>
        <dbReference type="Pfam" id="PF07539"/>
    </source>
</evidence>
<sequence>MARFSVLTVLVTVYCFLLWTTQVDTPSHLDISLQMIEVLPLVKPILTISAPPPTRSPCAGINRCDKAPTYKIWASKFVGSANQARGYLNVYNFARPYLLKVGHFVHQVTDMLGRPTPDSLLGLVIMPTTGKLAAPPLGWIRVETPPPPPRSPPPPPTRTLPVYASPTPTTGPWNPPTPTTGYSRPRSVEPVVKTDSDHWFQQAMFIGSSLMLTILSFVRNFKVALSLVKCVEHRDTKNGGTASRCDTTCPVVPPKTEASATQAPRKSSVEPPFEKLQNHLEASLSAPAIADSELLVDATSNRNLDLVPNYVVPLVSSPLAGYTFGSIVWLCGTNRSTLVSPRLRPPMSNVPGQGIFGRSTPLLLEWYPQQKGDLNIHLHQRPDARIILLVSRALTPSSYAHSIPTPNLDHTTNLHHPPYRLLIECHAPPRSPGEVEASCISFSLYCVILTPQIIQPNSPPTPKVPLRIPPSFYRYANVRLEDLDGYPPEERDRILRREIQIAEGRYRLEKPRRDRNRFKLRLMRSEMNQKDERRKCKEEIEDEEEMERVIRARHLVQEEVFEGMGGPPPPVPEWLLDFFDMLKRDSRKKNEKERKGILKKGGEVKRKGKKPKVVKWMDESFVPVQTPRLTMSGSEDENMMDLDDVPQRTKKFTFRSYEAQLRNVHAPAKVAPLIAEHNVEDNQSHFQVSLEQWRQLNLSPNFISFANRASVLSGSMAMLLHHWEEVVSLWIEAVGVSDDEGLKPMIELSTCLIYDLRHTLFPVAPQLLEILLGLLPRKLPPDSLELLLTALTTHLKYLVITNPASLESTWSSFLRAASDSTQPPHVRMLAEVWGHLLRKLKKPEKEQVAQLLVASLGNAPEFVTWCVVEATRAKQAQGIYTTATEFISPILDLHVGGSDGTYILLRRVLTALIHHSKTESFAGIASVVVVVLERELGALDQQEERLLRVAEIATVMCAVRKGGKLSQHIVSNILAAVPRIFACSENSRARSEYRALIVAGLVAGDMGSWIGPGRRVLDCVWKDPLEGMRLSAILSELGWGGWKSMMLSHVLRRTPEILASHRSQCLSILATLYKAGHLEVDAVWTARVGSDVVDGLRKWNIGDSDTDLLNMLAISPILPGAATGVVRIVSLLHSAQTNDSSLGASIRALVELEGAETALRNETDLSLLTLVERWWWSQSVMGALVQFQTLLASVASAIPLNDLLPHLLTPLTSHSHTLRSSTLQLLAGPCVTRSPAQTTGLSRIIAAENTPLTVQSSRERVVKTGKVINANGEIEGDDMHTIAIRWLVAQLKVNLRPLWAPAIQTLGTLVSASRCGDEVWDVVYSELERVCRDPDAFELRSPKSQDDQETNDMMEVDAETSRKEDWEEERTWRCPAAIKCVQTVRRWQANTIPSVAEPTPQDRLDLANYESQLLLALGGMPSLMDKHTRVLVPLFFDHASPTAPSRPPRAKTISWLTLLSKLNNPKAAFRSQELHGLYTTLLSHPDRPLQSLALTCLLTFRESHVLAVEQSLRLFLDATKWRDEMTGFSFDSFDGELRTRAVEVTIRLLYGSMLEKNRRDKKSAVLTLLSGCSPQEMGTLVRLMLAPFEDCLDGGLENAHTAAGGKQRTGFLTFLADVLKNLGPKLLDYWPQLLRTTMVLLRDAQAHCKSSVVPTEEEVDESEEPTDEHTLRQARSIRQIGLKRFIDFFRSATAESFDFSPYLSVAFQWFISPRVPLLARENTQAPSGILDLFYTWSMEPRTTLYLIDYDSEVLPQVFNCLTAVNVKPVVISRVFDIVEALLEHSEVDGDIKSRIVAPHTSHLLVQLSAMVERSSALTTTTDLVQRQLRILCQVAPYISNESQASRLLLLLSPMLRRPARMVSEKVKVDLLGIVKNTFPFVQALRDPSSAAYRTTYELVSSMFQSLRTRPGRVAIVEVFTQLAKFNEALVPLAHIVTELNAYSVKRMDEPDFNRRLTAFGTFNEEGYKSLACELWLPLIYNMLFFIQDPDELSIRSSAALSLKRFVEEVAAENSGDFEKSFTKVVYPGLRYGMRSKFELVRTEILGVIAHAVARCDSISSLAQLRPLLADGDDEANFFLNIYHIQTHRRTRALRRLADFAENIRSTTLSDLFMPLVGQFVESVATTDHLLVNEATTTLGRMAAQLAWGSYNAAVQYYLRLARERVSTTEKAMIRTVVSILDNFHFKMGESVEVEKPETEEGAELAEMLDTEAESEAKANAEREAKKMARVEEAVTTRLLPNLLQYLEKRDEAEEAIRIPMAIGIARVTMHLPDTYRGLQISKLIVALSQILRSKSQDVRNLTRETLCKIAIIVGPASLSLLIKELRGALARGPQLHVLAFVIHSILVHVTTGDHAPRFSVLDDCVSDIAHISAEVVFGQSGKDVQAEGFKTKLREVKSSASKGLDSFMIIAKYITAARIATLLAPIRSIMHETVAIKPMQQAEDVLRRIASGLNANINLQPADTIVLCHTLISQNAKFLKQKPAKKQHRKKTDFDVELKRNMAPESDFYASNSFRFIAFGLEILVTGFRRGRFDYADPEIISRLEPMAVVVGNTLYSQDGHVVTLGLKAAALIVKCPLRSVDKSLPVFVKQILEIIRSAGGTESEVVQTALKSLAIMIRDCPAAKLQESDLTFLLEVITPDLEEPERQAAVFSLLRAIIARKFVVPEIYDLMGKVAEILVTNQSSQVQELARSVLLQFLLDYPQGKGRLRTQLNALARNLDYTFDSGRKSVMELLAAVFSKFTDAIIDEYADMFFVALVLRIANDDSTKCREMAAALIQQLLGRVGDQRRKTLMVHVHNWAEQEEKEQLAAVAAQVYGLALDVLHASAQAFVSDMATDLLGLIRRSAYRLNDESNSMDLDEDDSGAIWQVSYHALTTLGKLYREFPEQLHSASPGDWAAIYSHLTFPHAWVRLASCRLVGSLFASIPISVDNLSLDADLAEATIFNPTGSTIALASLVDVTEKLCLQLRSIHLDDTLSTQAVKNLFYVGKVFALVYDKARLGDSTDQGDESGTESDPEDEEDKVANRAAKALSNPLAWMFSKLSYQARSAHIARLNKTPNSGKWHVHIGSIFRWFAAMASHLPPLTLETFLPHILAPVYRIAEEDTIKDAELDNLKTLTHELQALLQQRTGTTAFANAYSQIRQGVVRVRQERKIQRATQAATHPETAARRRLQRNIAKKEGKKRKDRSFADAKIRNNAVKKRRRTGEEEDV</sequence>
<dbReference type="Pfam" id="PF23099">
    <property type="entry name" value="UTP20_C"/>
    <property type="match status" value="1"/>
</dbReference>